<evidence type="ECO:0000313" key="3">
    <source>
        <dbReference type="Proteomes" id="UP001152484"/>
    </source>
</evidence>
<organism evidence="2 3">
    <name type="scientific">Cuscuta europaea</name>
    <name type="common">European dodder</name>
    <dbReference type="NCBI Taxonomy" id="41803"/>
    <lineage>
        <taxon>Eukaryota</taxon>
        <taxon>Viridiplantae</taxon>
        <taxon>Streptophyta</taxon>
        <taxon>Embryophyta</taxon>
        <taxon>Tracheophyta</taxon>
        <taxon>Spermatophyta</taxon>
        <taxon>Magnoliopsida</taxon>
        <taxon>eudicotyledons</taxon>
        <taxon>Gunneridae</taxon>
        <taxon>Pentapetalae</taxon>
        <taxon>asterids</taxon>
        <taxon>lamiids</taxon>
        <taxon>Solanales</taxon>
        <taxon>Convolvulaceae</taxon>
        <taxon>Cuscuteae</taxon>
        <taxon>Cuscuta</taxon>
        <taxon>Cuscuta subgen. Cuscuta</taxon>
    </lineage>
</organism>
<reference evidence="2" key="1">
    <citation type="submission" date="2022-07" db="EMBL/GenBank/DDBJ databases">
        <authorList>
            <person name="Macas J."/>
            <person name="Novak P."/>
            <person name="Neumann P."/>
        </authorList>
    </citation>
    <scope>NUCLEOTIDE SEQUENCE</scope>
</reference>
<evidence type="ECO:0000256" key="1">
    <source>
        <dbReference type="SAM" id="SignalP"/>
    </source>
</evidence>
<sequence>MNLGFWKAQIWPIFPCMLNWRWLCGALMSRTLMAGVDEEDEGGELTSGLRVEGMEWLRRDEEEIGQEPEEGDGIEATCAHYPPLVASPYYQWTLAHKASFDSWLKLLCLSGILSFGIIY</sequence>
<name>A0A9P0YN09_CUSEU</name>
<keyword evidence="1" id="KW-0732">Signal</keyword>
<accession>A0A9P0YN09</accession>
<feature type="signal peptide" evidence="1">
    <location>
        <begin position="1"/>
        <end position="38"/>
    </location>
</feature>
<dbReference type="AlphaFoldDB" id="A0A9P0YN09"/>
<gene>
    <name evidence="2" type="ORF">CEURO_LOCUS3119</name>
</gene>
<protein>
    <submittedName>
        <fullName evidence="2">Uncharacterized protein</fullName>
    </submittedName>
</protein>
<comment type="caution">
    <text evidence="2">The sequence shown here is derived from an EMBL/GenBank/DDBJ whole genome shotgun (WGS) entry which is preliminary data.</text>
</comment>
<evidence type="ECO:0000313" key="2">
    <source>
        <dbReference type="EMBL" id="CAH9069244.1"/>
    </source>
</evidence>
<feature type="chain" id="PRO_5040134800" evidence="1">
    <location>
        <begin position="39"/>
        <end position="119"/>
    </location>
</feature>
<dbReference type="EMBL" id="CAMAPE010000005">
    <property type="protein sequence ID" value="CAH9069244.1"/>
    <property type="molecule type" value="Genomic_DNA"/>
</dbReference>
<dbReference type="Proteomes" id="UP001152484">
    <property type="component" value="Unassembled WGS sequence"/>
</dbReference>
<keyword evidence="3" id="KW-1185">Reference proteome</keyword>
<proteinExistence type="predicted"/>